<dbReference type="InterPro" id="IPR016439">
    <property type="entry name" value="Lag1/Lac1-like"/>
</dbReference>
<keyword evidence="8" id="KW-0325">Glycoprotein</keyword>
<organism evidence="13">
    <name type="scientific">Ganoderma lucidum</name>
    <name type="common">Ling zhi medicinal fungus</name>
    <name type="synonym">Bracket fungus</name>
    <dbReference type="NCBI Taxonomy" id="5315"/>
    <lineage>
        <taxon>Eukaryota</taxon>
        <taxon>Fungi</taxon>
        <taxon>Dikarya</taxon>
        <taxon>Basidiomycota</taxon>
        <taxon>Agaricomycotina</taxon>
        <taxon>Agaricomycetes</taxon>
        <taxon>Polyporales</taxon>
        <taxon>Polyporaceae</taxon>
        <taxon>Ganoderma</taxon>
    </lineage>
</organism>
<evidence type="ECO:0000259" key="12">
    <source>
        <dbReference type="PROSITE" id="PS50922"/>
    </source>
</evidence>
<keyword evidence="4 9" id="KW-0812">Transmembrane</keyword>
<dbReference type="PANTHER" id="PTHR12560">
    <property type="entry name" value="LONGEVITY ASSURANCE FACTOR 1 LAG1"/>
    <property type="match status" value="1"/>
</dbReference>
<comment type="similarity">
    <text evidence="2">Belongs to the sphingosine N-acyltransferase family.</text>
</comment>
<comment type="subcellular location">
    <subcellularLocation>
        <location evidence="1">Endoplasmic reticulum membrane</location>
        <topology evidence="1">Multi-pass membrane protein</topology>
    </subcellularLocation>
</comment>
<dbReference type="InterPro" id="IPR006634">
    <property type="entry name" value="TLC-dom"/>
</dbReference>
<dbReference type="SMART" id="SM00724">
    <property type="entry name" value="TLC"/>
    <property type="match status" value="1"/>
</dbReference>
<dbReference type="GO" id="GO:0050291">
    <property type="term" value="F:sphingosine N-acyltransferase activity"/>
    <property type="evidence" value="ECO:0007669"/>
    <property type="project" value="InterPro"/>
</dbReference>
<keyword evidence="3" id="KW-0808">Transferase</keyword>
<dbReference type="GO" id="GO:0005789">
    <property type="term" value="C:endoplasmic reticulum membrane"/>
    <property type="evidence" value="ECO:0007669"/>
    <property type="project" value="UniProtKB-SubCell"/>
</dbReference>
<dbReference type="AlphaFoldDB" id="A0A3S8Q1T1"/>
<dbReference type="Pfam" id="PF03798">
    <property type="entry name" value="TRAM_LAG1_CLN8"/>
    <property type="match status" value="1"/>
</dbReference>
<dbReference type="GO" id="GO:0046513">
    <property type="term" value="P:ceramide biosynthetic process"/>
    <property type="evidence" value="ECO:0007669"/>
    <property type="project" value="InterPro"/>
</dbReference>
<evidence type="ECO:0000256" key="5">
    <source>
        <dbReference type="ARBA" id="ARBA00022824"/>
    </source>
</evidence>
<keyword evidence="7 9" id="KW-0472">Membrane</keyword>
<feature type="compositionally biased region" description="Acidic residues" evidence="10">
    <location>
        <begin position="460"/>
        <end position="476"/>
    </location>
</feature>
<keyword evidence="5" id="KW-0256">Endoplasmic reticulum</keyword>
<feature type="transmembrane region" description="Helical" evidence="11">
    <location>
        <begin position="313"/>
        <end position="332"/>
    </location>
</feature>
<reference evidence="13" key="1">
    <citation type="submission" date="2018-03" db="EMBL/GenBank/DDBJ databases">
        <title>Distinct roles of three ceramide synthases LAG1, LAG2 and LAG3 in the growth, second metabolism, abiotic stress and sphingolipid metabolism of Ganoderma lucidum.</title>
        <authorList>
            <person name="Tian J.L."/>
            <person name="Lu X.X."/>
        </authorList>
    </citation>
    <scope>NUCLEOTIDE SEQUENCE</scope>
</reference>
<evidence type="ECO:0000256" key="6">
    <source>
        <dbReference type="ARBA" id="ARBA00022989"/>
    </source>
</evidence>
<feature type="transmembrane region" description="Helical" evidence="11">
    <location>
        <begin position="371"/>
        <end position="395"/>
    </location>
</feature>
<evidence type="ECO:0000256" key="4">
    <source>
        <dbReference type="ARBA" id="ARBA00022692"/>
    </source>
</evidence>
<evidence type="ECO:0000256" key="9">
    <source>
        <dbReference type="PROSITE-ProRule" id="PRU00205"/>
    </source>
</evidence>
<dbReference type="PROSITE" id="PS50922">
    <property type="entry name" value="TLC"/>
    <property type="match status" value="1"/>
</dbReference>
<feature type="region of interest" description="Disordered" evidence="10">
    <location>
        <begin position="457"/>
        <end position="476"/>
    </location>
</feature>
<evidence type="ECO:0000256" key="1">
    <source>
        <dbReference type="ARBA" id="ARBA00004477"/>
    </source>
</evidence>
<feature type="transmembrane region" description="Helical" evidence="11">
    <location>
        <begin position="132"/>
        <end position="153"/>
    </location>
</feature>
<feature type="transmembrane region" description="Helical" evidence="11">
    <location>
        <begin position="241"/>
        <end position="266"/>
    </location>
</feature>
<evidence type="ECO:0000256" key="10">
    <source>
        <dbReference type="SAM" id="MobiDB-lite"/>
    </source>
</evidence>
<evidence type="ECO:0000256" key="8">
    <source>
        <dbReference type="ARBA" id="ARBA00023180"/>
    </source>
</evidence>
<sequence length="476" mass="55841">MDAGKSKSWRARKYLCLILPLISRSPRPSPPDAHFPHPPHSLSLGLIVRSSVQMPRLPEAKKRPLPPIRTFTHRIEDDPSHHLVGPFRPQTPLGQESVPSSPGTPVWVNGHPLSSWSTQSHGFWTDIKTLRWVIVPTSSLKILLFFVVLWANWEILSPYMAKDAQPPNPFTPFLFISHRIPSSPDNDPRYQKGFLDFAFLAYYIVFWSFIRQAVTIYLCLPIARWFGIKKRAKLDRFGEQGYAVIYFAFTASWGMRIMSQLPTWWYNTKYFWIDYPHWDMKPELKAYYLMQAAYWCQQLIVLLLGLEKPRKDYYELVAHHFVTLWLVGWSYVVNLTLIGNAVYLSMDLPDSLLGFSKLLNYIQWDRTKIATFAFFIGVWSYFRHWLNWVILYSVWFEFDLMPETSKRWSPEDGVWMASWMKYQVFAPLVLLQALNLFWYFLILRIAARAVKDVGVSDVRSDEEDDGQDDTDDDKED</sequence>
<evidence type="ECO:0000313" key="13">
    <source>
        <dbReference type="EMBL" id="AZJ17928.1"/>
    </source>
</evidence>
<protein>
    <submittedName>
        <fullName evidence="13">LAG3</fullName>
    </submittedName>
</protein>
<dbReference type="EMBL" id="MH145351">
    <property type="protein sequence ID" value="AZJ17928.1"/>
    <property type="molecule type" value="mRNA"/>
</dbReference>
<accession>A0A3S8Q1T1</accession>
<feature type="transmembrane region" description="Helical" evidence="11">
    <location>
        <begin position="424"/>
        <end position="442"/>
    </location>
</feature>
<evidence type="ECO:0000256" key="2">
    <source>
        <dbReference type="ARBA" id="ARBA00009808"/>
    </source>
</evidence>
<feature type="domain" description="TLC" evidence="12">
    <location>
        <begin position="232"/>
        <end position="451"/>
    </location>
</feature>
<keyword evidence="6 11" id="KW-1133">Transmembrane helix</keyword>
<proteinExistence type="evidence at transcript level"/>
<evidence type="ECO:0000256" key="3">
    <source>
        <dbReference type="ARBA" id="ARBA00022679"/>
    </source>
</evidence>
<feature type="transmembrane region" description="Helical" evidence="11">
    <location>
        <begin position="200"/>
        <end position="220"/>
    </location>
</feature>
<evidence type="ECO:0000256" key="7">
    <source>
        <dbReference type="ARBA" id="ARBA00023136"/>
    </source>
</evidence>
<name>A0A3S8Q1T1_GANLU</name>
<evidence type="ECO:0000256" key="11">
    <source>
        <dbReference type="SAM" id="Phobius"/>
    </source>
</evidence>
<dbReference type="PANTHER" id="PTHR12560:SF11">
    <property type="entry name" value="CERAMIDE SYNTHASE LAC1-RELATED"/>
    <property type="match status" value="1"/>
</dbReference>